<sequence>MYTGFVHLHNLLRWVILILLLVAIFRHFSGMNAKREFNSGDKKVDLFLMIAAHITLLIGLVQWTIGPWGLQNILGVGMGEVMKSKVYRFWAVEHITGMIIGIALITVARGSFRKPISDERKHKRALTLLVIALIVIFISIPWPFRGEIARPLFPGM</sequence>
<dbReference type="AlphaFoldDB" id="A0AAE3UE27"/>
<feature type="transmembrane region" description="Helical" evidence="1">
    <location>
        <begin position="6"/>
        <end position="25"/>
    </location>
</feature>
<proteinExistence type="predicted"/>
<organism evidence="2 3">
    <name type="scientific">Xanthocytophaga flava</name>
    <dbReference type="NCBI Taxonomy" id="3048013"/>
    <lineage>
        <taxon>Bacteria</taxon>
        <taxon>Pseudomonadati</taxon>
        <taxon>Bacteroidota</taxon>
        <taxon>Cytophagia</taxon>
        <taxon>Cytophagales</taxon>
        <taxon>Rhodocytophagaceae</taxon>
        <taxon>Xanthocytophaga</taxon>
    </lineage>
</organism>
<reference evidence="2" key="1">
    <citation type="submission" date="2023-05" db="EMBL/GenBank/DDBJ databases">
        <authorList>
            <person name="Zhang X."/>
        </authorList>
    </citation>
    <scope>NUCLEOTIDE SEQUENCE</scope>
    <source>
        <strain evidence="2">YF14B1</strain>
    </source>
</reference>
<evidence type="ECO:0000313" key="2">
    <source>
        <dbReference type="EMBL" id="MDJ1486379.1"/>
    </source>
</evidence>
<feature type="transmembrane region" description="Helical" evidence="1">
    <location>
        <begin position="125"/>
        <end position="144"/>
    </location>
</feature>
<feature type="transmembrane region" description="Helical" evidence="1">
    <location>
        <begin position="46"/>
        <end position="66"/>
    </location>
</feature>
<evidence type="ECO:0000256" key="1">
    <source>
        <dbReference type="SAM" id="Phobius"/>
    </source>
</evidence>
<name>A0AAE3UE27_9BACT</name>
<dbReference type="Proteomes" id="UP001241110">
    <property type="component" value="Unassembled WGS sequence"/>
</dbReference>
<keyword evidence="1" id="KW-1133">Transmembrane helix</keyword>
<comment type="caution">
    <text evidence="2">The sequence shown here is derived from an EMBL/GenBank/DDBJ whole genome shotgun (WGS) entry which is preliminary data.</text>
</comment>
<evidence type="ECO:0000313" key="3">
    <source>
        <dbReference type="Proteomes" id="UP001241110"/>
    </source>
</evidence>
<keyword evidence="1" id="KW-0812">Transmembrane</keyword>
<keyword evidence="1" id="KW-0472">Membrane</keyword>
<feature type="transmembrane region" description="Helical" evidence="1">
    <location>
        <begin position="86"/>
        <end position="105"/>
    </location>
</feature>
<accession>A0AAE3UE27</accession>
<dbReference type="RefSeq" id="WP_313989938.1">
    <property type="nucleotide sequence ID" value="NZ_JASJOS010000037.1"/>
</dbReference>
<gene>
    <name evidence="2" type="ORF">QNI16_38220</name>
</gene>
<protein>
    <submittedName>
        <fullName evidence="2">Cytochrome B</fullName>
    </submittedName>
</protein>
<dbReference type="EMBL" id="JASJOS010000037">
    <property type="protein sequence ID" value="MDJ1486379.1"/>
    <property type="molecule type" value="Genomic_DNA"/>
</dbReference>